<keyword evidence="4 5" id="KW-1267">Proteomics identification</keyword>
<dbReference type="ExpressionAtlas" id="A0A590UJJ7">
    <property type="expression patterns" value="baseline and differential"/>
</dbReference>
<reference evidence="2 3" key="2">
    <citation type="journal article" date="2004" name="Nature">
        <title>Finishing the euchromatic sequence of the human genome.</title>
        <authorList>
            <consortium name="International Human Genome Sequencing Consortium"/>
        </authorList>
    </citation>
    <scope>NUCLEOTIDE SEQUENCE [LARGE SCALE GENOMIC DNA]</scope>
</reference>
<evidence type="ECO:0000256" key="1">
    <source>
        <dbReference type="SAM" id="MobiDB-lite"/>
    </source>
</evidence>
<name>A0A590UJJ7_HUMAN</name>
<proteinExistence type="evidence at protein level"/>
<gene>
    <name evidence="2" type="primary">RAD54L</name>
</gene>
<evidence type="ECO:0000313" key="3">
    <source>
        <dbReference type="Proteomes" id="UP000005640"/>
    </source>
</evidence>
<dbReference type="HGNC" id="HGNC:9826">
    <property type="gene designation" value="RAD54L"/>
</dbReference>
<dbReference type="MassIVE" id="A0A590UJJ7"/>
<feature type="region of interest" description="Disordered" evidence="1">
    <location>
        <begin position="1"/>
        <end position="42"/>
    </location>
</feature>
<dbReference type="Ensembl" id="ENST00000655446.1">
    <property type="protein sequence ID" value="ENSP00000499451.1"/>
    <property type="gene ID" value="ENSG00000085999.14"/>
</dbReference>
<organism evidence="2 3">
    <name type="scientific">Homo sapiens</name>
    <name type="common">Human</name>
    <dbReference type="NCBI Taxonomy" id="9606"/>
    <lineage>
        <taxon>Eukaryota</taxon>
        <taxon>Metazoa</taxon>
        <taxon>Chordata</taxon>
        <taxon>Craniata</taxon>
        <taxon>Vertebrata</taxon>
        <taxon>Euteleostomi</taxon>
        <taxon>Mammalia</taxon>
        <taxon>Eutheria</taxon>
        <taxon>Euarchontoglires</taxon>
        <taxon>Primates</taxon>
        <taxon>Haplorrhini</taxon>
        <taxon>Catarrhini</taxon>
        <taxon>Hominidae</taxon>
        <taxon>Homo</taxon>
    </lineage>
</organism>
<sequence>MRRSLAPSQLAKRKPEGRSCDDEDWQPGLVTPRKRKSSSETQIQECFLSPFRKPLSQLTNQPPCLDSSQHEAAGSGLICMAVLRVGERPRCLLSTRSIYSKHFVKAFQSPHSKLSRSSGLSSIGPEKGWGPPGPP</sequence>
<evidence type="ECO:0007829" key="4">
    <source>
        <dbReference type="PeptideAtlas" id="A0A590UJJ7"/>
    </source>
</evidence>
<evidence type="ECO:0007829" key="5">
    <source>
        <dbReference type="ProteomicsDB" id="A0A590UJJ7"/>
    </source>
</evidence>
<reference evidence="2" key="4">
    <citation type="submission" date="2025-08" db="UniProtKB">
        <authorList>
            <consortium name="Ensembl"/>
        </authorList>
    </citation>
    <scope>IDENTIFICATION</scope>
</reference>
<reference evidence="2 3" key="1">
    <citation type="journal article" date="2001" name="Nature">
        <title>Initial sequencing and analysis of the human genome.</title>
        <authorList>
            <consortium name="International Human Genome Sequencing Consortium"/>
            <person name="Lander E.S."/>
            <person name="Linton L.M."/>
            <person name="Birren B."/>
            <person name="Nusbaum C."/>
            <person name="Zody M.C."/>
            <person name="Baldwin J."/>
            <person name="Devon K."/>
            <person name="Dewar K."/>
            <person name="Doyle M."/>
            <person name="FitzHugh W."/>
            <person name="Funke R."/>
            <person name="Gage D."/>
            <person name="Harris K."/>
            <person name="Heaford A."/>
            <person name="Howland J."/>
            <person name="Kann L."/>
            <person name="Lehoczky J."/>
            <person name="LeVine R."/>
            <person name="McEwan P."/>
            <person name="McKernan K."/>
            <person name="Meldrim J."/>
            <person name="Mesirov J.P."/>
            <person name="Miranda C."/>
            <person name="Morris W."/>
            <person name="Naylor J."/>
            <person name="Raymond C."/>
            <person name="Rosetti M."/>
            <person name="Santos R."/>
            <person name="Sheridan A."/>
            <person name="Sougnez C."/>
            <person name="Stange-Thomann N."/>
            <person name="Stojanovic N."/>
            <person name="Subramanian A."/>
            <person name="Wyman D."/>
            <person name="Rogers J."/>
            <person name="Sulston J."/>
            <person name="Ainscough R."/>
            <person name="Beck S."/>
            <person name="Bentley D."/>
            <person name="Burton J."/>
            <person name="Clee C."/>
            <person name="Carter N."/>
            <person name="Coulson A."/>
            <person name="Deadman R."/>
            <person name="Deloukas P."/>
            <person name="Dunham A."/>
            <person name="Dunham I."/>
            <person name="Durbin R."/>
            <person name="French L."/>
            <person name="Grafham D."/>
            <person name="Gregory S."/>
            <person name="Hubbard T."/>
            <person name="Humphray S."/>
            <person name="Hunt A."/>
            <person name="Jones M."/>
            <person name="Lloyd C."/>
            <person name="McMurray A."/>
            <person name="Matthews L."/>
            <person name="Mercer S."/>
            <person name="Milne S."/>
            <person name="Mullikin J.C."/>
            <person name="Mungall A."/>
            <person name="Plumb R."/>
            <person name="Ross M."/>
            <person name="Shownkeen R."/>
            <person name="Sims S."/>
            <person name="Waterston R.H."/>
            <person name="Wilson R.K."/>
            <person name="Hillier L.W."/>
            <person name="McPherson J.D."/>
            <person name="Marra M.A."/>
            <person name="Mardis E.R."/>
            <person name="Fulton L.A."/>
            <person name="Chinwalla A.T."/>
            <person name="Pepin K.H."/>
            <person name="Gish W.R."/>
            <person name="Chissoe S.L."/>
            <person name="Wendl M.C."/>
            <person name="Delehaunty K.D."/>
            <person name="Miner T.L."/>
            <person name="Delehaunty A."/>
            <person name="Kramer J.B."/>
            <person name="Cook L.L."/>
            <person name="Fulton R.S."/>
            <person name="Johnson D.L."/>
            <person name="Minx P.J."/>
            <person name="Clifton S.W."/>
            <person name="Hawkins T."/>
            <person name="Branscomb E."/>
            <person name="Predki P."/>
            <person name="Richardson P."/>
            <person name="Wenning S."/>
            <person name="Slezak T."/>
            <person name="Doggett N."/>
            <person name="Cheng J.F."/>
            <person name="Olsen A."/>
            <person name="Lucas S."/>
            <person name="Elkin C."/>
            <person name="Uberbacher E."/>
            <person name="Frazier M."/>
            <person name="Gibbs R.A."/>
            <person name="Muzny D.M."/>
            <person name="Scherer S.E."/>
            <person name="Bouck J.B."/>
            <person name="Sodergren E.J."/>
            <person name="Worley K.C."/>
            <person name="Rives C.M."/>
            <person name="Gorrell J.H."/>
            <person name="Metzker M.L."/>
            <person name="Naylor S.L."/>
            <person name="Kucherlapati R.S."/>
            <person name="Nelson D.L."/>
            <person name="Weinstock G.M."/>
            <person name="Sakaki Y."/>
            <person name="Fujiyama A."/>
            <person name="Hattori M."/>
            <person name="Yada T."/>
            <person name="Toyoda A."/>
            <person name="Itoh T."/>
            <person name="Kawagoe C."/>
            <person name="Watanabe H."/>
            <person name="Totoki Y."/>
            <person name="Taylor T."/>
            <person name="Weissenbach J."/>
            <person name="Heilig R."/>
            <person name="Saurin W."/>
            <person name="Artiguenave F."/>
            <person name="Brottier P."/>
            <person name="Bruls T."/>
            <person name="Pelletier E."/>
            <person name="Robert C."/>
            <person name="Wincker P."/>
            <person name="Smith D.R."/>
            <person name="Doucette-Stamm L."/>
            <person name="Rubenfield M."/>
            <person name="Weinstock K."/>
            <person name="Lee H.M."/>
            <person name="Dubois J."/>
            <person name="Rosenthal A."/>
            <person name="Platzer M."/>
            <person name="Nyakatura G."/>
            <person name="Taudien S."/>
            <person name="Rump A."/>
            <person name="Yang H."/>
            <person name="Yu J."/>
            <person name="Wang J."/>
            <person name="Huang G."/>
            <person name="Gu J."/>
            <person name="Hood L."/>
            <person name="Rowen L."/>
            <person name="Madan A."/>
            <person name="Qin S."/>
            <person name="Davis R.W."/>
            <person name="Federspiel N.A."/>
            <person name="Abola A.P."/>
            <person name="Proctor M.J."/>
            <person name="Myers R.M."/>
            <person name="Schmutz J."/>
            <person name="Dickson M."/>
            <person name="Grimwood J."/>
            <person name="Cox D.R."/>
            <person name="Olson M.V."/>
            <person name="Kaul R."/>
            <person name="Raymond C."/>
            <person name="Shimizu N."/>
            <person name="Kawasaki K."/>
            <person name="Minoshima S."/>
            <person name="Evans G.A."/>
            <person name="Athanasiou M."/>
            <person name="Schultz R."/>
            <person name="Roe B.A."/>
            <person name="Chen F."/>
            <person name="Pan H."/>
            <person name="Ramser J."/>
            <person name="Lehrach H."/>
            <person name="Reinhardt R."/>
            <person name="McCombie W.R."/>
            <person name="de la Bastide M."/>
            <person name="Dedhia N."/>
            <person name="Blocker H."/>
            <person name="Hornischer K."/>
            <person name="Nordsiek G."/>
            <person name="Agarwala R."/>
            <person name="Aravind L."/>
            <person name="Bailey J.A."/>
            <person name="Bateman A."/>
            <person name="Batzoglou S."/>
            <person name="Birney E."/>
            <person name="Bork P."/>
            <person name="Brown D.G."/>
            <person name="Burge C.B."/>
            <person name="Cerutti L."/>
            <person name="Chen H.C."/>
            <person name="Church D."/>
            <person name="Clamp M."/>
            <person name="Copley R.R."/>
            <person name="Doerks T."/>
            <person name="Eddy S.R."/>
            <person name="Eichler E.E."/>
            <person name="Furey T.S."/>
            <person name="Galagan J."/>
            <person name="Gilbert J.G."/>
            <person name="Harmon C."/>
            <person name="Hayashizaki Y."/>
            <person name="Haussler D."/>
            <person name="Hermjakob H."/>
            <person name="Hokamp K."/>
            <person name="Jang W."/>
            <person name="Johnson L.S."/>
            <person name="Jones T.A."/>
            <person name="Kasif S."/>
            <person name="Kaspryzk A."/>
            <person name="Kennedy S."/>
            <person name="Kent W.J."/>
            <person name="Kitts P."/>
            <person name="Koonin E.V."/>
            <person name="Korf I."/>
            <person name="Kulp D."/>
            <person name="Lancet D."/>
            <person name="Lowe T.M."/>
            <person name="McLysaght A."/>
            <person name="Mikkelsen T."/>
            <person name="Moran J.V."/>
            <person name="Mulder N."/>
            <person name="Pollara V.J."/>
            <person name="Ponting C.P."/>
            <person name="Schuler G."/>
            <person name="Schultz J."/>
            <person name="Slater G."/>
            <person name="Smit A.F."/>
            <person name="Stupka E."/>
            <person name="Szustakowski J."/>
            <person name="Thierry-Mieg D."/>
            <person name="Thierry-Mieg J."/>
            <person name="Wagner L."/>
            <person name="Wallis J."/>
            <person name="Wheeler R."/>
            <person name="Williams A."/>
            <person name="Wolf Y.I."/>
            <person name="Wolfe K.H."/>
            <person name="Yang S.P."/>
            <person name="Yeh R.F."/>
            <person name="Collins F."/>
            <person name="Guyer M.S."/>
            <person name="Peterson J."/>
            <person name="Felsenfeld A."/>
            <person name="Wetterstrand K.A."/>
            <person name="Patrinos A."/>
            <person name="Morgan M.J."/>
            <person name="de Jong P."/>
            <person name="Catanese J.J."/>
            <person name="Osoegawa K."/>
            <person name="Shizuya H."/>
            <person name="Choi S."/>
            <person name="Chen Y.J."/>
        </authorList>
    </citation>
    <scope>NUCLEOTIDE SEQUENCE [LARGE SCALE GENOMIC DNA]</scope>
</reference>
<dbReference type="Proteomes" id="UP000005640">
    <property type="component" value="Chromosome 1"/>
</dbReference>
<reference evidence="2 3" key="3">
    <citation type="journal article" date="2006" name="Nature">
        <title>The DNA sequence and biological annotation of human chromosome 1.</title>
        <authorList>
            <person name="Gregory S.G."/>
            <person name="Barlow K.F."/>
            <person name="McLay K.E."/>
            <person name="Kaul R."/>
            <person name="Swarbreck D."/>
            <person name="Dunham A."/>
            <person name="Scott C.E."/>
            <person name="Howe K.L."/>
            <person name="Woodfine K."/>
            <person name="Spencer C.C."/>
            <person name="Jones M.C."/>
            <person name="Gillson C."/>
            <person name="Searle S."/>
            <person name="Zhou Y."/>
            <person name="Kokocinski F."/>
            <person name="McDonald L."/>
            <person name="Evans R."/>
            <person name="Phillips K."/>
            <person name="Atkinson A."/>
            <person name="Cooper R."/>
            <person name="Jones C."/>
            <person name="Hall R.E."/>
            <person name="Andrews T.D."/>
            <person name="Lloyd C."/>
            <person name="Ainscough R."/>
            <person name="Almeida J.P."/>
            <person name="Ambrose K.D."/>
            <person name="Anderson F."/>
            <person name="Andrew R.W."/>
            <person name="Ashwell R.I."/>
            <person name="Aubin K."/>
            <person name="Babbage A.K."/>
            <person name="Bagguley C.L."/>
            <person name="Bailey J."/>
            <person name="Beasley H."/>
            <person name="Bethel G."/>
            <person name="Bird C.P."/>
            <person name="Bray-Allen S."/>
            <person name="Brown J.Y."/>
            <person name="Brown A.J."/>
            <person name="Buckley D."/>
            <person name="Burton J."/>
            <person name="Bye J."/>
            <person name="Carder C."/>
            <person name="Chapman J.C."/>
            <person name="Clark S.Y."/>
            <person name="Clarke G."/>
            <person name="Clee C."/>
            <person name="Cobley V."/>
            <person name="Collier R.E."/>
            <person name="Corby N."/>
            <person name="Coville G.J."/>
            <person name="Davies J."/>
            <person name="Deadman R."/>
            <person name="Dunn M."/>
            <person name="Earthrowl M."/>
            <person name="Ellington A.G."/>
            <person name="Errington H."/>
            <person name="Frankish A."/>
            <person name="Frankland J."/>
            <person name="French L."/>
            <person name="Garner P."/>
            <person name="Garnett J."/>
            <person name="Gay L."/>
            <person name="Ghori M.R."/>
            <person name="Gibson R."/>
            <person name="Gilby L.M."/>
            <person name="Gillett W."/>
            <person name="Glithero R.J."/>
            <person name="Grafham D.V."/>
            <person name="Griffiths C."/>
            <person name="Griffiths-Jones S."/>
            <person name="Grocock R."/>
            <person name="Hammond S."/>
            <person name="Harrison E.S."/>
            <person name="Hart E."/>
            <person name="Haugen E."/>
            <person name="Heath P.D."/>
            <person name="Holmes S."/>
            <person name="Holt K."/>
            <person name="Howden P.J."/>
            <person name="Hunt A.R."/>
            <person name="Hunt S.E."/>
            <person name="Hunter G."/>
            <person name="Isherwood J."/>
            <person name="James R."/>
            <person name="Johnson C."/>
            <person name="Johnson D."/>
            <person name="Joy A."/>
            <person name="Kay M."/>
            <person name="Kershaw J.K."/>
            <person name="Kibukawa M."/>
            <person name="Kimberley A.M."/>
            <person name="King A."/>
            <person name="Knights A.J."/>
            <person name="Lad H."/>
            <person name="Laird G."/>
            <person name="Lawlor S."/>
            <person name="Leongamornlert D.A."/>
            <person name="Lloyd D.M."/>
            <person name="Loveland J."/>
            <person name="Lovell J."/>
            <person name="Lush M.J."/>
            <person name="Lyne R."/>
            <person name="Martin S."/>
            <person name="Mashreghi-Mohammadi M."/>
            <person name="Matthews L."/>
            <person name="Matthews N.S."/>
            <person name="McLaren S."/>
            <person name="Milne S."/>
            <person name="Mistry S."/>
            <person name="Moore M.J."/>
            <person name="Nickerson T."/>
            <person name="O'Dell C.N."/>
            <person name="Oliver K."/>
            <person name="Palmeiri A."/>
            <person name="Palmer S.A."/>
            <person name="Parker A."/>
            <person name="Patel D."/>
            <person name="Pearce A.V."/>
            <person name="Peck A.I."/>
            <person name="Pelan S."/>
            <person name="Phelps K."/>
            <person name="Phillimore B.J."/>
            <person name="Plumb R."/>
            <person name="Rajan J."/>
            <person name="Raymond C."/>
            <person name="Rouse G."/>
            <person name="Saenphimmachak C."/>
            <person name="Sehra H.K."/>
            <person name="Sheridan E."/>
            <person name="Shownkeen R."/>
            <person name="Sims S."/>
            <person name="Skuce C.D."/>
            <person name="Smith M."/>
            <person name="Steward C."/>
            <person name="Subramanian S."/>
            <person name="Sycamore N."/>
            <person name="Tracey A."/>
            <person name="Tromans A."/>
            <person name="Van Helmond Z."/>
            <person name="Wall M."/>
            <person name="Wallis J.M."/>
            <person name="White S."/>
            <person name="Whitehead S.L."/>
            <person name="Wilkinson J.E."/>
            <person name="Willey D.L."/>
            <person name="Williams H."/>
            <person name="Wilming L."/>
            <person name="Wray P.W."/>
            <person name="Wu Z."/>
            <person name="Coulson A."/>
            <person name="Vaudin M."/>
            <person name="Sulston J.E."/>
            <person name="Durbin R."/>
            <person name="Hubbard T."/>
            <person name="Wooster R."/>
            <person name="Dunham I."/>
            <person name="Carter N.P."/>
            <person name="McVean G."/>
            <person name="Ross M.T."/>
            <person name="Harrow J."/>
            <person name="Olson M.V."/>
            <person name="Beck S."/>
            <person name="Rogers J."/>
            <person name="Bentley D.R."/>
            <person name="Banerjee R."/>
            <person name="Bryant S.P."/>
            <person name="Burford D.C."/>
            <person name="Burrill W.D."/>
            <person name="Clegg S.M."/>
            <person name="Dhami P."/>
            <person name="Dovey O."/>
            <person name="Faulkner L.M."/>
            <person name="Gribble S.M."/>
            <person name="Langford C.F."/>
            <person name="Pandian R.D."/>
            <person name="Porter K.M."/>
            <person name="Prigmore E."/>
        </authorList>
    </citation>
    <scope>NUCLEOTIDE SEQUENCE [LARGE SCALE GENOMIC DNA]</scope>
</reference>
<dbReference type="AlphaFoldDB" id="A0A590UJJ7"/>
<accession>A0A590UJJ7</accession>
<dbReference type="Ensembl" id="ENST00000655446.1">
    <property type="protein sequence ID" value="ENSP00000499451.1"/>
    <property type="gene ID" value="ENSG00000085999.13"/>
</dbReference>
<dbReference type="OpenTargets" id="ENSG00000085999"/>
<dbReference type="SMR" id="A0A590UJJ7"/>
<keyword evidence="3" id="KW-1185">Reference proteome</keyword>
<dbReference type="GeneTree" id="ENSGT00940000156897"/>
<protein>
    <submittedName>
        <fullName evidence="2">RAD54 like</fullName>
    </submittedName>
</protein>
<dbReference type="OrthoDB" id="413460at2759"/>
<feature type="region of interest" description="Disordered" evidence="1">
    <location>
        <begin position="107"/>
        <end position="135"/>
    </location>
</feature>
<dbReference type="Bgee" id="ENSG00000085999">
    <property type="expression patterns" value="Expressed in left testis and 102 other cell types or tissues"/>
</dbReference>
<reference evidence="2" key="5">
    <citation type="submission" date="2025-09" db="UniProtKB">
        <authorList>
            <consortium name="Ensembl"/>
        </authorList>
    </citation>
    <scope>IDENTIFICATION</scope>
</reference>
<dbReference type="EMBL" id="AL121602">
    <property type="status" value="NOT_ANNOTATED_CDS"/>
    <property type="molecule type" value="Genomic_DNA"/>
</dbReference>
<dbReference type="VEuPathDB" id="HostDB:ENSG00000085999"/>
<feature type="compositionally biased region" description="Low complexity" evidence="1">
    <location>
        <begin position="109"/>
        <end position="129"/>
    </location>
</feature>
<evidence type="ECO:0000313" key="2">
    <source>
        <dbReference type="Ensembl" id="ENSP00000499451.1"/>
    </source>
</evidence>